<keyword evidence="4" id="KW-0274">FAD</keyword>
<dbReference type="EMBL" id="PCDP01000076">
    <property type="protein sequence ID" value="PZM08045.1"/>
    <property type="molecule type" value="Genomic_DNA"/>
</dbReference>
<dbReference type="Pfam" id="PF07992">
    <property type="entry name" value="Pyr_redox_2"/>
    <property type="match status" value="1"/>
</dbReference>
<feature type="domain" description="FAD/NAD(P)-binding" evidence="8">
    <location>
        <begin position="16"/>
        <end position="331"/>
    </location>
</feature>
<dbReference type="PRINTS" id="PR00368">
    <property type="entry name" value="FADPNR"/>
</dbReference>
<keyword evidence="3" id="KW-0285">Flavoprotein</keyword>
<evidence type="ECO:0000256" key="7">
    <source>
        <dbReference type="ARBA" id="ARBA00047599"/>
    </source>
</evidence>
<dbReference type="PANTHER" id="PTHR43706:SF47">
    <property type="entry name" value="EXTERNAL NADH-UBIQUINONE OXIDOREDUCTASE 1, MITOCHONDRIAL-RELATED"/>
    <property type="match status" value="1"/>
</dbReference>
<evidence type="ECO:0000256" key="5">
    <source>
        <dbReference type="ARBA" id="ARBA00023002"/>
    </source>
</evidence>
<keyword evidence="10" id="KW-1185">Reference proteome</keyword>
<organism evidence="9 10">
    <name type="scientific">Rhizobium tubonense</name>
    <dbReference type="NCBI Taxonomy" id="484088"/>
    <lineage>
        <taxon>Bacteria</taxon>
        <taxon>Pseudomonadati</taxon>
        <taxon>Pseudomonadota</taxon>
        <taxon>Alphaproteobacteria</taxon>
        <taxon>Hyphomicrobiales</taxon>
        <taxon>Rhizobiaceae</taxon>
        <taxon>Rhizobium/Agrobacterium group</taxon>
        <taxon>Rhizobium</taxon>
    </lineage>
</organism>
<reference evidence="9 10" key="1">
    <citation type="journal article" date="2018" name="Sci. Rep.">
        <title>Rhizobium tumorigenes sp. nov., a novel plant tumorigenic bacterium isolated from cane gall tumors on thornless blackberry.</title>
        <authorList>
            <person name="Kuzmanovi N."/>
            <person name="Smalla K."/>
            <person name="Gronow S."/>
            <person name="PuBawska J."/>
        </authorList>
    </citation>
    <scope>NUCLEOTIDE SEQUENCE [LARGE SCALE GENOMIC DNA]</scope>
    <source>
        <strain evidence="9 10">CCBAU 85046</strain>
    </source>
</reference>
<dbReference type="InterPro" id="IPR023753">
    <property type="entry name" value="FAD/NAD-binding_dom"/>
</dbReference>
<evidence type="ECO:0000259" key="8">
    <source>
        <dbReference type="Pfam" id="PF07992"/>
    </source>
</evidence>
<dbReference type="PANTHER" id="PTHR43706">
    <property type="entry name" value="NADH DEHYDROGENASE"/>
    <property type="match status" value="1"/>
</dbReference>
<evidence type="ECO:0000256" key="1">
    <source>
        <dbReference type="ARBA" id="ARBA00005272"/>
    </source>
</evidence>
<dbReference type="OrthoDB" id="9781621at2"/>
<dbReference type="GO" id="GO:0050136">
    <property type="term" value="F:NADH dehydrogenase (quinone) (non-electrogenic) activity"/>
    <property type="evidence" value="ECO:0007669"/>
    <property type="project" value="UniProtKB-EC"/>
</dbReference>
<sequence length="435" mass="47166">MNQPSKTGDGAHSRPKVVIIGAGFGGLSAARALEKEAVDITVIDRRNFHLFQPLLYQVATAALSPGDIAWPIRSVFSNSDNVEVLMMDINSVDIDLRTVGDGTNSIPYDYLIVATGATHAYFGHDDWAQFAPGLKTMEDARSLRDKLLSAFEHAELSSNETERRKYLTTVIIGGGATGVELAGALADLSHRTLKGEFRGIDPSEMRIVLIEAGPRLLSAFPLSQSDRCVRSLRTMGVEVKLGSAVTSCSSDGVGLLDEHIDAATIVWAAGVQASAAAQWLKVNHDRANRVLISEDLSVPGHPDVFVIGDTSHLSVAKNPVPGVASAAKQMGAYVAKVITARVRDRPPPPPFVYKDPGKLAVIGRKSAVVSIKGVKLSGFPAWIFWCLVHILFLIDFRSKLSVTFNWGWSFITHQRSARLISDRFQPARPKSSRLH</sequence>
<gene>
    <name evidence="9" type="ORF">CPY51_30320</name>
</gene>
<dbReference type="AlphaFoldDB" id="A0A2W4CAR5"/>
<dbReference type="Proteomes" id="UP000248925">
    <property type="component" value="Unassembled WGS sequence"/>
</dbReference>
<evidence type="ECO:0000313" key="10">
    <source>
        <dbReference type="Proteomes" id="UP000248925"/>
    </source>
</evidence>
<dbReference type="InterPro" id="IPR045024">
    <property type="entry name" value="NDH-2"/>
</dbReference>
<keyword evidence="5" id="KW-0560">Oxidoreductase</keyword>
<protein>
    <recommendedName>
        <fullName evidence="2">NADH:ubiquinone reductase (non-electrogenic)</fullName>
        <ecNumber evidence="2">1.6.5.9</ecNumber>
    </recommendedName>
</protein>
<evidence type="ECO:0000256" key="4">
    <source>
        <dbReference type="ARBA" id="ARBA00022827"/>
    </source>
</evidence>
<comment type="caution">
    <text evidence="9">The sequence shown here is derived from an EMBL/GenBank/DDBJ whole genome shotgun (WGS) entry which is preliminary data.</text>
</comment>
<evidence type="ECO:0000256" key="6">
    <source>
        <dbReference type="ARBA" id="ARBA00023027"/>
    </source>
</evidence>
<dbReference type="RefSeq" id="WP_111164085.1">
    <property type="nucleotide sequence ID" value="NZ_PCDP01000076.1"/>
</dbReference>
<comment type="similarity">
    <text evidence="1">Belongs to the NADH dehydrogenase family.</text>
</comment>
<comment type="catalytic activity">
    <reaction evidence="7">
        <text>a quinone + NADH + H(+) = a quinol + NAD(+)</text>
        <dbReference type="Rhea" id="RHEA:46160"/>
        <dbReference type="ChEBI" id="CHEBI:15378"/>
        <dbReference type="ChEBI" id="CHEBI:24646"/>
        <dbReference type="ChEBI" id="CHEBI:57540"/>
        <dbReference type="ChEBI" id="CHEBI:57945"/>
        <dbReference type="ChEBI" id="CHEBI:132124"/>
        <dbReference type="EC" id="1.6.5.9"/>
    </reaction>
</comment>
<keyword evidence="6" id="KW-0520">NAD</keyword>
<dbReference type="Gene3D" id="3.50.50.100">
    <property type="match status" value="1"/>
</dbReference>
<dbReference type="SUPFAM" id="SSF51905">
    <property type="entry name" value="FAD/NAD(P)-binding domain"/>
    <property type="match status" value="1"/>
</dbReference>
<evidence type="ECO:0000256" key="3">
    <source>
        <dbReference type="ARBA" id="ARBA00022630"/>
    </source>
</evidence>
<dbReference type="PRINTS" id="PR00411">
    <property type="entry name" value="PNDRDTASEI"/>
</dbReference>
<evidence type="ECO:0000313" key="9">
    <source>
        <dbReference type="EMBL" id="PZM08045.1"/>
    </source>
</evidence>
<dbReference type="InterPro" id="IPR036188">
    <property type="entry name" value="FAD/NAD-bd_sf"/>
</dbReference>
<accession>A0A2W4CAR5</accession>
<evidence type="ECO:0000256" key="2">
    <source>
        <dbReference type="ARBA" id="ARBA00012637"/>
    </source>
</evidence>
<dbReference type="EC" id="1.6.5.9" evidence="2"/>
<name>A0A2W4CAR5_9HYPH</name>
<proteinExistence type="inferred from homology"/>